<accession>A0A1R1YAK6</accession>
<feature type="region of interest" description="Disordered" evidence="2">
    <location>
        <begin position="196"/>
        <end position="219"/>
    </location>
</feature>
<sequence length="219" mass="24635">MVELSNLSNRKKPSADSEAMRAGLGTKSYSDGAEKTSTGNQSQQSKAVLSAKMFFKTAFSLFLLSVSASYLLTDSFLWGYQSNLTNYRNYIPRKEIELTVSELREYDGRDAAKPLYLSIDGLIYDVSLGAHWYGRHGSYSIFGGRVTDRAFATNCLSQEDQLTNDLRSLNDEELANLNGWKSFFKHHQTYHKVGKLKGPTYDINKSPPPPCKKPKPRPK</sequence>
<dbReference type="OrthoDB" id="10257697at2759"/>
<dbReference type="InterPro" id="IPR036400">
    <property type="entry name" value="Cyt_B5-like_heme/steroid_sf"/>
</dbReference>
<feature type="region of interest" description="Disordered" evidence="2">
    <location>
        <begin position="1"/>
        <end position="21"/>
    </location>
</feature>
<protein>
    <submittedName>
        <fullName evidence="6">Cytochrome P450 regulator dap1</fullName>
    </submittedName>
</protein>
<feature type="transmembrane region" description="Helical" evidence="3">
    <location>
        <begin position="53"/>
        <end position="72"/>
    </location>
</feature>
<evidence type="ECO:0000256" key="1">
    <source>
        <dbReference type="ARBA" id="ARBA00038357"/>
    </source>
</evidence>
<keyword evidence="3" id="KW-0472">Membrane</keyword>
<dbReference type="InterPro" id="IPR001199">
    <property type="entry name" value="Cyt_B5-like_heme/steroid-bd"/>
</dbReference>
<dbReference type="GO" id="GO:0012505">
    <property type="term" value="C:endomembrane system"/>
    <property type="evidence" value="ECO:0007669"/>
    <property type="project" value="TreeGrafter"/>
</dbReference>
<comment type="similarity">
    <text evidence="1">Belongs to the cytochrome b5 family. MAPR subfamily.</text>
</comment>
<dbReference type="EMBL" id="LSSN01004209">
    <property type="protein sequence ID" value="OMJ11928.1"/>
    <property type="molecule type" value="Genomic_DNA"/>
</dbReference>
<dbReference type="PANTHER" id="PTHR10281">
    <property type="entry name" value="MEMBRANE-ASSOCIATED PROGESTERONE RECEPTOR COMPONENT-RELATED"/>
    <property type="match status" value="1"/>
</dbReference>
<evidence type="ECO:0000313" key="5">
    <source>
        <dbReference type="EMBL" id="OMJ11928.1"/>
    </source>
</evidence>
<organism evidence="6 7">
    <name type="scientific">Smittium culicis</name>
    <dbReference type="NCBI Taxonomy" id="133412"/>
    <lineage>
        <taxon>Eukaryota</taxon>
        <taxon>Fungi</taxon>
        <taxon>Fungi incertae sedis</taxon>
        <taxon>Zoopagomycota</taxon>
        <taxon>Kickxellomycotina</taxon>
        <taxon>Harpellomycetes</taxon>
        <taxon>Harpellales</taxon>
        <taxon>Legeriomycetaceae</taxon>
        <taxon>Smittium</taxon>
    </lineage>
</organism>
<name>A0A1R1YAK6_9FUNG</name>
<proteinExistence type="inferred from homology"/>
<dbReference type="SMART" id="SM01117">
    <property type="entry name" value="Cyt-b5"/>
    <property type="match status" value="1"/>
</dbReference>
<keyword evidence="3" id="KW-0812">Transmembrane</keyword>
<dbReference type="STRING" id="133412.A0A1R1YAK6"/>
<dbReference type="Proteomes" id="UP000187283">
    <property type="component" value="Unassembled WGS sequence"/>
</dbReference>
<evidence type="ECO:0000259" key="4">
    <source>
        <dbReference type="SMART" id="SM01117"/>
    </source>
</evidence>
<keyword evidence="3" id="KW-1133">Transmembrane helix</keyword>
<dbReference type="Gene3D" id="3.10.120.10">
    <property type="entry name" value="Cytochrome b5-like heme/steroid binding domain"/>
    <property type="match status" value="1"/>
</dbReference>
<dbReference type="InterPro" id="IPR050577">
    <property type="entry name" value="MAPR/NEUFC/NENF-like"/>
</dbReference>
<evidence type="ECO:0000256" key="3">
    <source>
        <dbReference type="SAM" id="Phobius"/>
    </source>
</evidence>
<dbReference type="EMBL" id="LSSN01000448">
    <property type="protein sequence ID" value="OMJ23923.1"/>
    <property type="molecule type" value="Genomic_DNA"/>
</dbReference>
<evidence type="ECO:0000313" key="7">
    <source>
        <dbReference type="Proteomes" id="UP000187283"/>
    </source>
</evidence>
<gene>
    <name evidence="6" type="ORF">AYI70_g1933</name>
    <name evidence="5" type="ORF">AYI70_g9412</name>
</gene>
<dbReference type="GO" id="GO:0016020">
    <property type="term" value="C:membrane"/>
    <property type="evidence" value="ECO:0007669"/>
    <property type="project" value="TreeGrafter"/>
</dbReference>
<comment type="caution">
    <text evidence="6">The sequence shown here is derived from an EMBL/GenBank/DDBJ whole genome shotgun (WGS) entry which is preliminary data.</text>
</comment>
<dbReference type="SUPFAM" id="SSF55856">
    <property type="entry name" value="Cytochrome b5-like heme/steroid binding domain"/>
    <property type="match status" value="1"/>
</dbReference>
<keyword evidence="7" id="KW-1185">Reference proteome</keyword>
<dbReference type="PANTHER" id="PTHR10281:SF76">
    <property type="entry name" value="CALCUTTA CUP-RELATED"/>
    <property type="match status" value="1"/>
</dbReference>
<dbReference type="AlphaFoldDB" id="A0A1R1YAK6"/>
<evidence type="ECO:0000256" key="2">
    <source>
        <dbReference type="SAM" id="MobiDB-lite"/>
    </source>
</evidence>
<evidence type="ECO:0000313" key="6">
    <source>
        <dbReference type="EMBL" id="OMJ23923.1"/>
    </source>
</evidence>
<reference evidence="6 7" key="1">
    <citation type="submission" date="2017-01" db="EMBL/GenBank/DDBJ databases">
        <authorList>
            <person name="Mah S.A."/>
            <person name="Swanson W.J."/>
            <person name="Moy G.W."/>
            <person name="Vacquier V.D."/>
        </authorList>
    </citation>
    <scope>NUCLEOTIDE SEQUENCE [LARGE SCALE GENOMIC DNA]</scope>
    <source>
        <strain evidence="6 7">GSMNP</strain>
    </source>
</reference>
<feature type="domain" description="Cytochrome b5 heme-binding" evidence="4">
    <location>
        <begin position="98"/>
        <end position="197"/>
    </location>
</feature>